<evidence type="ECO:0000256" key="1">
    <source>
        <dbReference type="SAM" id="Phobius"/>
    </source>
</evidence>
<evidence type="ECO:0000313" key="3">
    <source>
        <dbReference type="Proteomes" id="UP000306102"/>
    </source>
</evidence>
<evidence type="ECO:0000313" key="2">
    <source>
        <dbReference type="EMBL" id="THG12551.1"/>
    </source>
</evidence>
<reference evidence="2 3" key="1">
    <citation type="journal article" date="2018" name="Proc. Natl. Acad. Sci. U.S.A.">
        <title>Draft genome sequence of Camellia sinensis var. sinensis provides insights into the evolution of the tea genome and tea quality.</title>
        <authorList>
            <person name="Wei C."/>
            <person name="Yang H."/>
            <person name="Wang S."/>
            <person name="Zhao J."/>
            <person name="Liu C."/>
            <person name="Gao L."/>
            <person name="Xia E."/>
            <person name="Lu Y."/>
            <person name="Tai Y."/>
            <person name="She G."/>
            <person name="Sun J."/>
            <person name="Cao H."/>
            <person name="Tong W."/>
            <person name="Gao Q."/>
            <person name="Li Y."/>
            <person name="Deng W."/>
            <person name="Jiang X."/>
            <person name="Wang W."/>
            <person name="Chen Q."/>
            <person name="Zhang S."/>
            <person name="Li H."/>
            <person name="Wu J."/>
            <person name="Wang P."/>
            <person name="Li P."/>
            <person name="Shi C."/>
            <person name="Zheng F."/>
            <person name="Jian J."/>
            <person name="Huang B."/>
            <person name="Shan D."/>
            <person name="Shi M."/>
            <person name="Fang C."/>
            <person name="Yue Y."/>
            <person name="Li F."/>
            <person name="Li D."/>
            <person name="Wei S."/>
            <person name="Han B."/>
            <person name="Jiang C."/>
            <person name="Yin Y."/>
            <person name="Xia T."/>
            <person name="Zhang Z."/>
            <person name="Bennetzen J.L."/>
            <person name="Zhao S."/>
            <person name="Wan X."/>
        </authorList>
    </citation>
    <scope>NUCLEOTIDE SEQUENCE [LARGE SCALE GENOMIC DNA]</scope>
    <source>
        <strain evidence="3">cv. Shuchazao</strain>
        <tissue evidence="2">Leaf</tissue>
    </source>
</reference>
<dbReference type="AlphaFoldDB" id="A0A4S4E8V8"/>
<dbReference type="EMBL" id="SDRB02006508">
    <property type="protein sequence ID" value="THG12551.1"/>
    <property type="molecule type" value="Genomic_DNA"/>
</dbReference>
<organism evidence="2 3">
    <name type="scientific">Camellia sinensis var. sinensis</name>
    <name type="common">China tea</name>
    <dbReference type="NCBI Taxonomy" id="542762"/>
    <lineage>
        <taxon>Eukaryota</taxon>
        <taxon>Viridiplantae</taxon>
        <taxon>Streptophyta</taxon>
        <taxon>Embryophyta</taxon>
        <taxon>Tracheophyta</taxon>
        <taxon>Spermatophyta</taxon>
        <taxon>Magnoliopsida</taxon>
        <taxon>eudicotyledons</taxon>
        <taxon>Gunneridae</taxon>
        <taxon>Pentapetalae</taxon>
        <taxon>asterids</taxon>
        <taxon>Ericales</taxon>
        <taxon>Theaceae</taxon>
        <taxon>Camellia</taxon>
    </lineage>
</organism>
<comment type="caution">
    <text evidence="2">The sequence shown here is derived from an EMBL/GenBank/DDBJ whole genome shotgun (WGS) entry which is preliminary data.</text>
</comment>
<protein>
    <submittedName>
        <fullName evidence="2">Uncharacterized protein</fullName>
    </submittedName>
</protein>
<keyword evidence="3" id="KW-1185">Reference proteome</keyword>
<keyword evidence="1" id="KW-0472">Membrane</keyword>
<accession>A0A4S4E8V8</accession>
<feature type="transmembrane region" description="Helical" evidence="1">
    <location>
        <begin position="27"/>
        <end position="50"/>
    </location>
</feature>
<dbReference type="Proteomes" id="UP000306102">
    <property type="component" value="Unassembled WGS sequence"/>
</dbReference>
<proteinExistence type="predicted"/>
<keyword evidence="1" id="KW-0812">Transmembrane</keyword>
<gene>
    <name evidence="2" type="ORF">TEA_012501</name>
</gene>
<name>A0A4S4E8V8_CAMSN</name>
<keyword evidence="1" id="KW-1133">Transmembrane helix</keyword>
<sequence length="149" mass="16222">MGLSPGPGMTLKGHNLMSPCTDAYANLLPINLFASKTVLMGFMATWFLAASPTRRSGQPKCVTPTFSLAPLVPRYVSNLGNKRVELFDMGAGASDPTADDNVQMASGEIRTLFMSASEQFVLQACINLKLRSSQLDFECHFNEAIEKKK</sequence>